<dbReference type="Gene3D" id="2.60.40.10">
    <property type="entry name" value="Immunoglobulins"/>
    <property type="match status" value="1"/>
</dbReference>
<comment type="caution">
    <text evidence="4">The sequence shown here is derived from an EMBL/GenBank/DDBJ whole genome shotgun (WGS) entry which is preliminary data.</text>
</comment>
<evidence type="ECO:0000259" key="2">
    <source>
        <dbReference type="PROSITE" id="PS50853"/>
    </source>
</evidence>
<organism evidence="4 5">
    <name type="scientific">Sorangium cellulosum</name>
    <name type="common">Polyangium cellulosum</name>
    <dbReference type="NCBI Taxonomy" id="56"/>
    <lineage>
        <taxon>Bacteria</taxon>
        <taxon>Pseudomonadati</taxon>
        <taxon>Myxococcota</taxon>
        <taxon>Polyangia</taxon>
        <taxon>Polyangiales</taxon>
        <taxon>Polyangiaceae</taxon>
        <taxon>Sorangium</taxon>
    </lineage>
</organism>
<dbReference type="InterPro" id="IPR036116">
    <property type="entry name" value="FN3_sf"/>
</dbReference>
<gene>
    <name evidence="4" type="ORF">BE17_45855</name>
</gene>
<dbReference type="AlphaFoldDB" id="A0A150SSE0"/>
<dbReference type="SUPFAM" id="SSF49265">
    <property type="entry name" value="Fibronectin type III"/>
    <property type="match status" value="1"/>
</dbReference>
<dbReference type="InterPro" id="IPR013783">
    <property type="entry name" value="Ig-like_fold"/>
</dbReference>
<dbReference type="SUPFAM" id="SSF49899">
    <property type="entry name" value="Concanavalin A-like lectins/glucanases"/>
    <property type="match status" value="1"/>
</dbReference>
<dbReference type="EMBL" id="JEMB01000658">
    <property type="protein sequence ID" value="KYF95260.1"/>
    <property type="molecule type" value="Genomic_DNA"/>
</dbReference>
<dbReference type="Pfam" id="PF00041">
    <property type="entry name" value="fn3"/>
    <property type="match status" value="1"/>
</dbReference>
<proteinExistence type="inferred from homology"/>
<feature type="domain" description="GH16" evidence="3">
    <location>
        <begin position="70"/>
        <end position="322"/>
    </location>
</feature>
<evidence type="ECO:0000313" key="4">
    <source>
        <dbReference type="EMBL" id="KYF95260.1"/>
    </source>
</evidence>
<evidence type="ECO:0000256" key="1">
    <source>
        <dbReference type="ARBA" id="ARBA00006865"/>
    </source>
</evidence>
<feature type="domain" description="Fibronectin type-III" evidence="2">
    <location>
        <begin position="1"/>
        <end position="80"/>
    </location>
</feature>
<dbReference type="GO" id="GO:0004553">
    <property type="term" value="F:hydrolase activity, hydrolyzing O-glycosyl compounds"/>
    <property type="evidence" value="ECO:0007669"/>
    <property type="project" value="InterPro"/>
</dbReference>
<evidence type="ECO:0008006" key="6">
    <source>
        <dbReference type="Google" id="ProtNLM"/>
    </source>
</evidence>
<protein>
    <recommendedName>
        <fullName evidence="6">Hydrolase</fullName>
    </recommendedName>
</protein>
<feature type="non-terminal residue" evidence="4">
    <location>
        <position position="1"/>
    </location>
</feature>
<dbReference type="CDD" id="cd00413">
    <property type="entry name" value="Glyco_hydrolase_16"/>
    <property type="match status" value="1"/>
</dbReference>
<dbReference type="Proteomes" id="UP000075635">
    <property type="component" value="Unassembled WGS sequence"/>
</dbReference>
<reference evidence="4 5" key="1">
    <citation type="submission" date="2014-02" db="EMBL/GenBank/DDBJ databases">
        <title>The small core and large imbalanced accessory genome model reveals a collaborative survival strategy of Sorangium cellulosum strains in nature.</title>
        <authorList>
            <person name="Han K."/>
            <person name="Peng R."/>
            <person name="Blom J."/>
            <person name="Li Y.-Z."/>
        </authorList>
    </citation>
    <scope>NUCLEOTIDE SEQUENCE [LARGE SCALE GENOMIC DNA]</scope>
    <source>
        <strain evidence="4 5">So0011-07</strain>
    </source>
</reference>
<dbReference type="InterPro" id="IPR000757">
    <property type="entry name" value="Beta-glucanase-like"/>
</dbReference>
<dbReference type="InterPro" id="IPR013320">
    <property type="entry name" value="ConA-like_dom_sf"/>
</dbReference>
<dbReference type="PROSITE" id="PS50853">
    <property type="entry name" value="FN3"/>
    <property type="match status" value="1"/>
</dbReference>
<evidence type="ECO:0000259" key="3">
    <source>
        <dbReference type="PROSITE" id="PS51762"/>
    </source>
</evidence>
<dbReference type="PROSITE" id="PS51762">
    <property type="entry name" value="GH16_2"/>
    <property type="match status" value="1"/>
</dbReference>
<dbReference type="Gene3D" id="2.60.120.200">
    <property type="match status" value="1"/>
</dbReference>
<sequence>SAISLSWPASSGATSYSVYRSTTPGFTPAAGNRIATGVPSTSYNSAGLSASTTYYYRVTASSAGGESAASSQASATTLAGSAATAEFFDDFSYTGTGDSSFLSWWSLRTWSGGPGVDGAQWLSSNVSLITDPSSSGNKLMRLKATTNGAPAGSSQAEVMSTSKKFRLGTYAARVKFYDTPLSGARFFADKPIETFFTITDYVTGDSNYSEQDFEYMPNGGWGQGNNSTMWLTSWETTTDSTSNHVSGSHDGWHTLVIQITSSSISYYIDGALRATHASRFVPEAGQYLSFQVWFDELDGSQGSSRTYHQDADWVYFAKDAILSPAEVDAKIAALRSSSVARRNTVP</sequence>
<comment type="similarity">
    <text evidence="1">Belongs to the glycosyl hydrolase 16 family.</text>
</comment>
<dbReference type="InterPro" id="IPR003961">
    <property type="entry name" value="FN3_dom"/>
</dbReference>
<name>A0A150SSE0_SORCE</name>
<dbReference type="GO" id="GO:0005975">
    <property type="term" value="P:carbohydrate metabolic process"/>
    <property type="evidence" value="ECO:0007669"/>
    <property type="project" value="InterPro"/>
</dbReference>
<accession>A0A150SSE0</accession>
<evidence type="ECO:0000313" key="5">
    <source>
        <dbReference type="Proteomes" id="UP000075635"/>
    </source>
</evidence>